<organism evidence="8 9">
    <name type="scientific">Pseudalkalibacillus berkeleyi</name>
    <dbReference type="NCBI Taxonomy" id="1069813"/>
    <lineage>
        <taxon>Bacteria</taxon>
        <taxon>Bacillati</taxon>
        <taxon>Bacillota</taxon>
        <taxon>Bacilli</taxon>
        <taxon>Bacillales</taxon>
        <taxon>Fictibacillaceae</taxon>
        <taxon>Pseudalkalibacillus</taxon>
    </lineage>
</organism>
<dbReference type="InterPro" id="IPR032816">
    <property type="entry name" value="VTT_dom"/>
</dbReference>
<sequence length="224" mass="25399">MKTLFNYKWLKWLLISVFVVFAMWFSTTQLNLDAKEIRDWIIGFGIFAPIIYMLFYTVRPLIFFPASILSITGGLAFGPLFGTIYTVLGATAGALVSFIIARKLGKNVANKEWKGRGKAIQSQLEKNGFFYVLLFRFIPLFNFDLISYTAGVSKVRFRDFFIGTLIGIIPGTFAYNFLGSSLVSGDPKIILFAIIVFAILTVIPMWVRKKWLNKKEGVLKDETV</sequence>
<evidence type="ECO:0000313" key="9">
    <source>
        <dbReference type="Proteomes" id="UP001649381"/>
    </source>
</evidence>
<evidence type="ECO:0000256" key="1">
    <source>
        <dbReference type="ARBA" id="ARBA00004651"/>
    </source>
</evidence>
<feature type="transmembrane region" description="Helical" evidence="6">
    <location>
        <begin position="128"/>
        <end position="148"/>
    </location>
</feature>
<dbReference type="PANTHER" id="PTHR12677:SF59">
    <property type="entry name" value="GOLGI APPARATUS MEMBRANE PROTEIN TVP38-RELATED"/>
    <property type="match status" value="1"/>
</dbReference>
<feature type="transmembrane region" description="Helical" evidence="6">
    <location>
        <begin position="12"/>
        <end position="28"/>
    </location>
</feature>
<evidence type="ECO:0000256" key="3">
    <source>
        <dbReference type="ARBA" id="ARBA00022692"/>
    </source>
</evidence>
<evidence type="ECO:0000256" key="5">
    <source>
        <dbReference type="ARBA" id="ARBA00023136"/>
    </source>
</evidence>
<keyword evidence="4 6" id="KW-1133">Transmembrane helix</keyword>
<evidence type="ECO:0000256" key="6">
    <source>
        <dbReference type="RuleBase" id="RU366058"/>
    </source>
</evidence>
<feature type="transmembrane region" description="Helical" evidence="6">
    <location>
        <begin position="40"/>
        <end position="62"/>
    </location>
</feature>
<feature type="transmembrane region" description="Helical" evidence="6">
    <location>
        <begin position="189"/>
        <end position="207"/>
    </location>
</feature>
<proteinExistence type="inferred from homology"/>
<name>A0ABS9GXK0_9BACL</name>
<keyword evidence="9" id="KW-1185">Reference proteome</keyword>
<dbReference type="Proteomes" id="UP001649381">
    <property type="component" value="Unassembled WGS sequence"/>
</dbReference>
<dbReference type="EMBL" id="JAKIJS010000001">
    <property type="protein sequence ID" value="MCF6137424.1"/>
    <property type="molecule type" value="Genomic_DNA"/>
</dbReference>
<comment type="similarity">
    <text evidence="6">Belongs to the TVP38/TMEM64 family.</text>
</comment>
<accession>A0ABS9GXK0</accession>
<keyword evidence="5 6" id="KW-0472">Membrane</keyword>
<keyword evidence="3 6" id="KW-0812">Transmembrane</keyword>
<protein>
    <recommendedName>
        <fullName evidence="6">TVP38/TMEM64 family membrane protein</fullName>
    </recommendedName>
</protein>
<dbReference type="PANTHER" id="PTHR12677">
    <property type="entry name" value="GOLGI APPARATUS MEMBRANE PROTEIN TVP38-RELATED"/>
    <property type="match status" value="1"/>
</dbReference>
<feature type="transmembrane region" description="Helical" evidence="6">
    <location>
        <begin position="74"/>
        <end position="101"/>
    </location>
</feature>
<gene>
    <name evidence="8" type="ORF">L2716_06750</name>
</gene>
<comment type="caution">
    <text evidence="8">The sequence shown here is derived from an EMBL/GenBank/DDBJ whole genome shotgun (WGS) entry which is preliminary data.</text>
</comment>
<dbReference type="Pfam" id="PF09335">
    <property type="entry name" value="VTT_dom"/>
    <property type="match status" value="1"/>
</dbReference>
<feature type="transmembrane region" description="Helical" evidence="6">
    <location>
        <begin position="160"/>
        <end position="177"/>
    </location>
</feature>
<comment type="subcellular location">
    <subcellularLocation>
        <location evidence="1 6">Cell membrane</location>
        <topology evidence="1 6">Multi-pass membrane protein</topology>
    </subcellularLocation>
</comment>
<keyword evidence="2 6" id="KW-1003">Cell membrane</keyword>
<dbReference type="InterPro" id="IPR015414">
    <property type="entry name" value="TMEM64"/>
</dbReference>
<reference evidence="8 9" key="1">
    <citation type="submission" date="2022-01" db="EMBL/GenBank/DDBJ databases">
        <title>Alkalihalobacillus sp. EGI L200015, a novel bacterium isolated from a salt lake sediment.</title>
        <authorList>
            <person name="Gao L."/>
            <person name="Fang B.-Z."/>
            <person name="Li W.-J."/>
        </authorList>
    </citation>
    <scope>NUCLEOTIDE SEQUENCE [LARGE SCALE GENOMIC DNA]</scope>
    <source>
        <strain evidence="8 9">KCTC 12718</strain>
    </source>
</reference>
<evidence type="ECO:0000259" key="7">
    <source>
        <dbReference type="Pfam" id="PF09335"/>
    </source>
</evidence>
<evidence type="ECO:0000313" key="8">
    <source>
        <dbReference type="EMBL" id="MCF6137424.1"/>
    </source>
</evidence>
<evidence type="ECO:0000256" key="4">
    <source>
        <dbReference type="ARBA" id="ARBA00022989"/>
    </source>
</evidence>
<evidence type="ECO:0000256" key="2">
    <source>
        <dbReference type="ARBA" id="ARBA00022475"/>
    </source>
</evidence>
<feature type="domain" description="VTT" evidence="7">
    <location>
        <begin position="64"/>
        <end position="180"/>
    </location>
</feature>
<dbReference type="RefSeq" id="WP_236333004.1">
    <property type="nucleotide sequence ID" value="NZ_JAKIJS010000001.1"/>
</dbReference>